<name>A0A0A8XWF8_ARUDO</name>
<accession>A0A0A8XWF8</accession>
<protein>
    <submittedName>
        <fullName evidence="1">Uncharacterized protein</fullName>
    </submittedName>
</protein>
<organism evidence="1">
    <name type="scientific">Arundo donax</name>
    <name type="common">Giant reed</name>
    <name type="synonym">Donax arundinaceus</name>
    <dbReference type="NCBI Taxonomy" id="35708"/>
    <lineage>
        <taxon>Eukaryota</taxon>
        <taxon>Viridiplantae</taxon>
        <taxon>Streptophyta</taxon>
        <taxon>Embryophyta</taxon>
        <taxon>Tracheophyta</taxon>
        <taxon>Spermatophyta</taxon>
        <taxon>Magnoliopsida</taxon>
        <taxon>Liliopsida</taxon>
        <taxon>Poales</taxon>
        <taxon>Poaceae</taxon>
        <taxon>PACMAD clade</taxon>
        <taxon>Arundinoideae</taxon>
        <taxon>Arundineae</taxon>
        <taxon>Arundo</taxon>
    </lineage>
</organism>
<reference evidence="1" key="1">
    <citation type="submission" date="2014-09" db="EMBL/GenBank/DDBJ databases">
        <authorList>
            <person name="Magalhaes I.L.F."/>
            <person name="Oliveira U."/>
            <person name="Santos F.R."/>
            <person name="Vidigal T.H.D.A."/>
            <person name="Brescovit A.D."/>
            <person name="Santos A.J."/>
        </authorList>
    </citation>
    <scope>NUCLEOTIDE SEQUENCE</scope>
    <source>
        <tissue evidence="1">Shoot tissue taken approximately 20 cm above the soil surface</tissue>
    </source>
</reference>
<dbReference type="EMBL" id="GBRH01281858">
    <property type="protein sequence ID" value="JAD16037.1"/>
    <property type="molecule type" value="Transcribed_RNA"/>
</dbReference>
<sequence>MNFIKTASSSVRTAYRLIWSYPSHLGLASVVSCSKLLFVGYKDPFLHIYLSRLPNEYLAVKRLLYCSRMSLDTALTSIRKDWRRFQDRKKKLWFSDRFL</sequence>
<proteinExistence type="predicted"/>
<dbReference type="PROSITE" id="PS51257">
    <property type="entry name" value="PROKAR_LIPOPROTEIN"/>
    <property type="match status" value="1"/>
</dbReference>
<evidence type="ECO:0000313" key="1">
    <source>
        <dbReference type="EMBL" id="JAD16037.1"/>
    </source>
</evidence>
<dbReference type="AlphaFoldDB" id="A0A0A8XWF8"/>
<reference evidence="1" key="2">
    <citation type="journal article" date="2015" name="Data Brief">
        <title>Shoot transcriptome of the giant reed, Arundo donax.</title>
        <authorList>
            <person name="Barrero R.A."/>
            <person name="Guerrero F.D."/>
            <person name="Moolhuijzen P."/>
            <person name="Goolsby J.A."/>
            <person name="Tidwell J."/>
            <person name="Bellgard S.E."/>
            <person name="Bellgard M.I."/>
        </authorList>
    </citation>
    <scope>NUCLEOTIDE SEQUENCE</scope>
    <source>
        <tissue evidence="1">Shoot tissue taken approximately 20 cm above the soil surface</tissue>
    </source>
</reference>